<name>A0A9W7ZTC0_9FUNG</name>
<dbReference type="EMBL" id="JANBPT010000829">
    <property type="protein sequence ID" value="KAJ1912484.1"/>
    <property type="molecule type" value="Genomic_DNA"/>
</dbReference>
<feature type="region of interest" description="Disordered" evidence="2">
    <location>
        <begin position="1"/>
        <end position="66"/>
    </location>
</feature>
<feature type="compositionally biased region" description="Low complexity" evidence="2">
    <location>
        <begin position="1434"/>
        <end position="1452"/>
    </location>
</feature>
<dbReference type="InterPro" id="IPR011989">
    <property type="entry name" value="ARM-like"/>
</dbReference>
<dbReference type="SMART" id="SM01307">
    <property type="entry name" value="RICTOR_M"/>
    <property type="match status" value="1"/>
</dbReference>
<dbReference type="InterPro" id="IPR029452">
    <property type="entry name" value="RICTOR_V"/>
</dbReference>
<feature type="domain" description="Rapamycin-insensitive companion of mTOR middle" evidence="4">
    <location>
        <begin position="604"/>
        <end position="786"/>
    </location>
</feature>
<feature type="compositionally biased region" description="Polar residues" evidence="2">
    <location>
        <begin position="1563"/>
        <end position="1591"/>
    </location>
</feature>
<dbReference type="InterPro" id="IPR029451">
    <property type="entry name" value="RICTOR_M"/>
</dbReference>
<gene>
    <name evidence="7" type="ORF">IWQ60_009646</name>
</gene>
<feature type="compositionally biased region" description="Basic residues" evidence="2">
    <location>
        <begin position="1487"/>
        <end position="1496"/>
    </location>
</feature>
<feature type="region of interest" description="Disordered" evidence="2">
    <location>
        <begin position="1728"/>
        <end position="1765"/>
    </location>
</feature>
<feature type="domain" description="Rapamycin-insensitive companion of mTOR N-terminal" evidence="5">
    <location>
        <begin position="187"/>
        <end position="548"/>
    </location>
</feature>
<dbReference type="PANTHER" id="PTHR13298">
    <property type="entry name" value="CYTOSOLIC REGULATOR PIANISSIMO"/>
    <property type="match status" value="1"/>
</dbReference>
<dbReference type="Pfam" id="PF14664">
    <property type="entry name" value="RICTOR_N"/>
    <property type="match status" value="1"/>
</dbReference>
<feature type="compositionally biased region" description="Basic and acidic residues" evidence="2">
    <location>
        <begin position="1109"/>
        <end position="1119"/>
    </location>
</feature>
<keyword evidence="8" id="KW-1185">Reference proteome</keyword>
<dbReference type="PANTHER" id="PTHR13298:SF11">
    <property type="entry name" value="RAPAMYCIN-INSENSITIVE COMPANION OF MTOR"/>
    <property type="match status" value="1"/>
</dbReference>
<feature type="compositionally biased region" description="Polar residues" evidence="2">
    <location>
        <begin position="1402"/>
        <end position="1412"/>
    </location>
</feature>
<feature type="domain" description="REM-1" evidence="3">
    <location>
        <begin position="67"/>
        <end position="135"/>
    </location>
</feature>
<evidence type="ECO:0000256" key="1">
    <source>
        <dbReference type="ARBA" id="ARBA00008878"/>
    </source>
</evidence>
<dbReference type="SMART" id="SM01310">
    <property type="entry name" value="RICTOR_V"/>
    <property type="match status" value="1"/>
</dbReference>
<dbReference type="OrthoDB" id="271111at2759"/>
<feature type="compositionally biased region" description="Low complexity" evidence="2">
    <location>
        <begin position="1742"/>
        <end position="1758"/>
    </location>
</feature>
<comment type="caution">
    <text evidence="7">The sequence shown here is derived from an EMBL/GenBank/DDBJ whole genome shotgun (WGS) entry which is preliminary data.</text>
</comment>
<dbReference type="InterPro" id="IPR011072">
    <property type="entry name" value="HR1_rho-bd"/>
</dbReference>
<feature type="region of interest" description="Disordered" evidence="2">
    <location>
        <begin position="1095"/>
        <end position="1174"/>
    </location>
</feature>
<accession>A0A9W7ZTC0</accession>
<evidence type="ECO:0000256" key="2">
    <source>
        <dbReference type="SAM" id="MobiDB-lite"/>
    </source>
</evidence>
<dbReference type="InterPro" id="IPR028268">
    <property type="entry name" value="Pianissimo_fam"/>
</dbReference>
<comment type="similarity">
    <text evidence="1">Belongs to the RICTOR family.</text>
</comment>
<evidence type="ECO:0000313" key="7">
    <source>
        <dbReference type="EMBL" id="KAJ1912484.1"/>
    </source>
</evidence>
<protein>
    <recommendedName>
        <fullName evidence="9">REM-1 domain-containing protein</fullName>
    </recommendedName>
</protein>
<dbReference type="SUPFAM" id="SSF48371">
    <property type="entry name" value="ARM repeat"/>
    <property type="match status" value="2"/>
</dbReference>
<organism evidence="7 8">
    <name type="scientific">Tieghemiomyces parasiticus</name>
    <dbReference type="NCBI Taxonomy" id="78921"/>
    <lineage>
        <taxon>Eukaryota</taxon>
        <taxon>Fungi</taxon>
        <taxon>Fungi incertae sedis</taxon>
        <taxon>Zoopagomycota</taxon>
        <taxon>Kickxellomycotina</taxon>
        <taxon>Dimargaritomycetes</taxon>
        <taxon>Dimargaritales</taxon>
        <taxon>Dimargaritaceae</taxon>
        <taxon>Tieghemiomyces</taxon>
    </lineage>
</organism>
<feature type="compositionally biased region" description="Low complexity" evidence="2">
    <location>
        <begin position="1369"/>
        <end position="1382"/>
    </location>
</feature>
<evidence type="ECO:0000259" key="5">
    <source>
        <dbReference type="SMART" id="SM01308"/>
    </source>
</evidence>
<dbReference type="Pfam" id="PF14663">
    <property type="entry name" value="RasGEF_N_2"/>
    <property type="match status" value="1"/>
</dbReference>
<feature type="region of interest" description="Disordered" evidence="2">
    <location>
        <begin position="1340"/>
        <end position="1418"/>
    </location>
</feature>
<dbReference type="GO" id="GO:0038203">
    <property type="term" value="P:TORC2 signaling"/>
    <property type="evidence" value="ECO:0007669"/>
    <property type="project" value="TreeGrafter"/>
</dbReference>
<feature type="domain" description="Rapamycin-insensitive companion of mTOR" evidence="6">
    <location>
        <begin position="997"/>
        <end position="1069"/>
    </location>
</feature>
<feature type="compositionally biased region" description="Polar residues" evidence="2">
    <location>
        <begin position="1"/>
        <end position="12"/>
    </location>
</feature>
<evidence type="ECO:0000259" key="4">
    <source>
        <dbReference type="SMART" id="SM01307"/>
    </source>
</evidence>
<dbReference type="Pfam" id="PF14668">
    <property type="entry name" value="RICTOR_V"/>
    <property type="match status" value="1"/>
</dbReference>
<proteinExistence type="inferred from homology"/>
<feature type="compositionally biased region" description="Basic and acidic residues" evidence="2">
    <location>
        <begin position="1146"/>
        <end position="1171"/>
    </location>
</feature>
<dbReference type="SMART" id="SM01308">
    <property type="entry name" value="RICTOR_N"/>
    <property type="match status" value="1"/>
</dbReference>
<evidence type="ECO:0008006" key="9">
    <source>
        <dbReference type="Google" id="ProtNLM"/>
    </source>
</evidence>
<dbReference type="InterPro" id="IPR028267">
    <property type="entry name" value="Pianissimo_N"/>
</dbReference>
<feature type="region of interest" description="Disordered" evidence="2">
    <location>
        <begin position="1273"/>
        <end position="1298"/>
    </location>
</feature>
<dbReference type="GO" id="GO:0031932">
    <property type="term" value="C:TORC2 complex"/>
    <property type="evidence" value="ECO:0007669"/>
    <property type="project" value="InterPro"/>
</dbReference>
<evidence type="ECO:0000313" key="8">
    <source>
        <dbReference type="Proteomes" id="UP001150569"/>
    </source>
</evidence>
<evidence type="ECO:0000259" key="3">
    <source>
        <dbReference type="SMART" id="SM00742"/>
    </source>
</evidence>
<dbReference type="Pfam" id="PF02185">
    <property type="entry name" value="HR1"/>
    <property type="match status" value="1"/>
</dbReference>
<reference evidence="7" key="1">
    <citation type="submission" date="2022-07" db="EMBL/GenBank/DDBJ databases">
        <title>Phylogenomic reconstructions and comparative analyses of Kickxellomycotina fungi.</title>
        <authorList>
            <person name="Reynolds N.K."/>
            <person name="Stajich J.E."/>
            <person name="Barry K."/>
            <person name="Grigoriev I.V."/>
            <person name="Crous P."/>
            <person name="Smith M.E."/>
        </authorList>
    </citation>
    <scope>NUCLEOTIDE SEQUENCE</scope>
    <source>
        <strain evidence="7">RSA 861</strain>
    </source>
</reference>
<dbReference type="Proteomes" id="UP001150569">
    <property type="component" value="Unassembled WGS sequence"/>
</dbReference>
<evidence type="ECO:0000259" key="6">
    <source>
        <dbReference type="SMART" id="SM01310"/>
    </source>
</evidence>
<dbReference type="Gene3D" id="1.25.10.10">
    <property type="entry name" value="Leucine-rich Repeat Variant"/>
    <property type="match status" value="2"/>
</dbReference>
<dbReference type="InterPro" id="IPR016024">
    <property type="entry name" value="ARM-type_fold"/>
</dbReference>
<dbReference type="InterPro" id="IPR029453">
    <property type="entry name" value="Rictor_IV"/>
</dbReference>
<dbReference type="Pfam" id="PF14666">
    <property type="entry name" value="RICTOR_M"/>
    <property type="match status" value="1"/>
</dbReference>
<feature type="compositionally biased region" description="Polar residues" evidence="2">
    <location>
        <begin position="32"/>
        <end position="42"/>
    </location>
</feature>
<dbReference type="SMART" id="SM01303">
    <property type="entry name" value="RasGEF_N_2"/>
    <property type="match status" value="1"/>
</dbReference>
<sequence length="1765" mass="192427">MAQLPPSSTGASGRTPLAPMFPPNHRRRSRSESNYPETTQPGSRIHWTTAEGGMPAAQPPAGLASKQTTEKLLKKIEIENNIKKAAQAMLQAYNSGTHHDPLSKRQVELQVNDSIRNIANLQWQVDHLESLSSREKQLVQSATITPQATILSPVFSEPEPIPEEFDVAAFVADYDSQFTNISDQALLDSLEGLLRALLQGNQNGQLYRPDMLKCIIKCLAHNSWRIRAQCYRLMRHLEVNWDDLSSLDYLEFGIMRSLVYEDGVQMERDQALKFLWQMFRHYVTFRREGLVRLVIAVAEHADDKLRNITLLMLCELLIRFPELTIRSGVIKVLTAAANDGPWDISRMVVHALMFTLDRPVSRRFIIYGLDLETLVGGIHESYHRSTVHEDRAKISAGILAVVFNSWPGLHYLLSNHGRAFQTVTVALTTTPKPVQLTLLRMLYRVFGITKPRSTAHAALSDRSSRIWEGTAELDYLTNGAVHSPVRHPTVPAGFNLSNVHRTLLLMLFADAGLLKNLVKLALDKDQEVSQLALYLVYSLLQAAAIPLPSPYVLKTQDIPATFQSAFDFDKGNERHEAADVLVALENYFCGRDHTVSRSTRSSRAPPSKLQLKMANLFKHRLMTQHDEMETKTLLAESQSSVLESCRMLDCLLVSNEGIHWLQECELLRNVRDQLEASTPLSNVTITDNVFDKDKLRSTLSFGYFKFIQVLSKNPRGVRLLEHFSFYHLFYILAQMRSQDDVIKGMLSHMDYESNGHPRVILAQTMTTANNKLRSFATQFLGQVLAPSVPDFSTWGIQLLLFQLYDPAPEVQRLALSLLLRACQDPRNLASVVEARPNFEHFAEAWDSLKLLMVGTVEGLQYLSTLLRTDLGPGDLVDQLIEHWTTRGNEDYVTQLETDLAEYAAGEHLGLAETDFAYDVSRNQKHFSTSLPATDSETDPAAAVVRSFHTAPHLLGQLARTESGRTILVECGLLDQLVATVTGFATPTDAEPVPAATLLTLKAALWALGNVCLSDEGAVLVNERGAVRATVDLLTTTAICNLRGTCLYVLAMMAVAPAARQTLTEAGWLPTSSPRGHSDRSYFVPPDIVAALTLTDWREPPPSATAETEFEVKSGTERKGSASSPPERPTTATDGEADGDLPVPPGHGEELPKERDPEAEASGRPDQPEVKDTTVSTLEIIKSPARDDPLISALETEVIRSIGGLCTNVLQNAACKALISARTHHIDLFRSMKFCRRVLDFIGHLHFRFNARRFIIDLFSLDLAAHIPTFRTAPTPPGRMTLQLRKPRSKSPRLLPPPLASSSLALASVGPMPSTDPPPLLAQPATTELSAGMTSTVPLTMAAPIPRAPPPPPLQLQMAQPPIPPPKPVTPTTVVTPTYPAVPHQLPPSNSAAHLSSMGAHPGTSNNSSSFINANLGPAGANSMRRHSLLRYHVPPASSSRPRSSSASNMSPSGPKPSLTERATAAEIPRRSAITPPLPPSGSSHHVSQPHHRHPHPHPGPSSSSSPSMTALTIPPRSPRRRLSAERTPTTPTSPLAIVHPSTGAAMPNSPKRLPPPTHLPFGSGTSTSALAREPSPSSGGLATTTARSSPFTLPPHPTSRPRVDSVPTTLPSARFNRQRAGTDESAGSVLATSAPRNIAASGTIGTGTPANVTMTGPTMTRMHRIHSQQLSTTSRTRAAVHLTDFHLPEDAEALDALAETLLSSYPTETTTTATSAPFATQSMANLRIGGSAGGVGGDLSEPPGSTSSPVSPLTSLPLKQPAKEL</sequence>
<dbReference type="SMART" id="SM00742">
    <property type="entry name" value="Hr1"/>
    <property type="match status" value="1"/>
</dbReference>
<feature type="region of interest" description="Disordered" evidence="2">
    <location>
        <begin position="1433"/>
        <end position="1629"/>
    </location>
</feature>